<dbReference type="EMBL" id="AZDG01000009">
    <property type="protein sequence ID" value="KRK64637.1"/>
    <property type="molecule type" value="Genomic_DNA"/>
</dbReference>
<dbReference type="STRING" id="1423811.FC72_GL002045"/>
<comment type="caution">
    <text evidence="1">The sequence shown here is derived from an EMBL/GenBank/DDBJ whole genome shotgun (WGS) entry which is preliminary data.</text>
</comment>
<dbReference type="AlphaFoldDB" id="A0A0R1IZ96"/>
<dbReference type="Gene3D" id="2.60.120.200">
    <property type="match status" value="1"/>
</dbReference>
<organism evidence="1 2">
    <name type="scientific">Companilactobacillus tucceti DSM 20183</name>
    <dbReference type="NCBI Taxonomy" id="1423811"/>
    <lineage>
        <taxon>Bacteria</taxon>
        <taxon>Bacillati</taxon>
        <taxon>Bacillota</taxon>
        <taxon>Bacilli</taxon>
        <taxon>Lactobacillales</taxon>
        <taxon>Lactobacillaceae</taxon>
        <taxon>Companilactobacillus</taxon>
    </lineage>
</organism>
<name>A0A0R1IZ96_9LACO</name>
<dbReference type="PATRIC" id="fig|1423811.3.peg.2089"/>
<reference evidence="1 2" key="1">
    <citation type="journal article" date="2015" name="Genome Announc.">
        <title>Expanding the biotechnology potential of lactobacilli through comparative genomics of 213 strains and associated genera.</title>
        <authorList>
            <person name="Sun Z."/>
            <person name="Harris H.M."/>
            <person name="McCann A."/>
            <person name="Guo C."/>
            <person name="Argimon S."/>
            <person name="Zhang W."/>
            <person name="Yang X."/>
            <person name="Jeffery I.B."/>
            <person name="Cooney J.C."/>
            <person name="Kagawa T.F."/>
            <person name="Liu W."/>
            <person name="Song Y."/>
            <person name="Salvetti E."/>
            <person name="Wrobel A."/>
            <person name="Rasinkangas P."/>
            <person name="Parkhill J."/>
            <person name="Rea M.C."/>
            <person name="O'Sullivan O."/>
            <person name="Ritari J."/>
            <person name="Douillard F.P."/>
            <person name="Paul Ross R."/>
            <person name="Yang R."/>
            <person name="Briner A.E."/>
            <person name="Felis G.E."/>
            <person name="de Vos W.M."/>
            <person name="Barrangou R."/>
            <person name="Klaenhammer T.R."/>
            <person name="Caufield P.W."/>
            <person name="Cui Y."/>
            <person name="Zhang H."/>
            <person name="O'Toole P.W."/>
        </authorList>
    </citation>
    <scope>NUCLEOTIDE SEQUENCE [LARGE SCALE GENOMIC DNA]</scope>
    <source>
        <strain evidence="1 2">DSM 20183</strain>
    </source>
</reference>
<gene>
    <name evidence="1" type="ORF">FC72_GL002045</name>
</gene>
<evidence type="ECO:0000313" key="2">
    <source>
        <dbReference type="Proteomes" id="UP000050929"/>
    </source>
</evidence>
<dbReference type="OrthoDB" id="2254946at2"/>
<protein>
    <submittedName>
        <fullName evidence="1">Uncharacterized protein</fullName>
    </submittedName>
</protein>
<sequence>MKNKYKLNLWGLIFLMSIFAILITNTNNVSADLITRDDKDVLQDAPDGVAIGNYLTKSTVTNPPGDDKFPYKTNSAQILDRSGASAPSTGNIISLANGRSSYGALWSNGRTFDITKPQTISFWVYFGTGAASDDINGEGISFVLQNDSRGTAALGAGLEGLGVYGADTATYSPGFLLTPESYTSKTPSYMATTAVQNSMALEIDAKNNNFHKESPIQLKKEGLASDSSLYSQNSFDTHPGGIPTSSKILGTLSYGTNGGQYGNISVTYPALTDTYSQTDEFSDYSNYDHFNKLTMMVKSNSTDVDLTNDKDANGNPVYWHHMTINWTPAPTTGSNKGIATLTYTYNDISKGGIENTNSKTVSNPINIDNLKAPASNKVLWGFTGATTPSDYAATKLIAFDSIPESPTTDVSASITDKTLHKKITDESTDKTVANGDDLSLDYNLEYIRGDDDWKSIVSKIKIPDNFEIKPDAQLNVATITYSDGKEPEVITNDEWQHDTGTLQHQLLRVLSNDNNVANISISGTATNDTSSDINVKQAPASFTGTNSIAMTSSPAFTILAKKDYSLNLSTDNTDYKLLYKNEDASLSSNLNLGYSSNAPSDLKGSDIVFNVTIGDHNYTAAQDLSLQSGQTSSATVDFKKLIEGAGDNFGDVFPVNSTQQIKVKAIDRTNGLISNEVTYNVNVMPDKSLALNVSDSLAFQNIHFGNKSTYLKRASDFNLSVTSLREPWQLSVTSNGLYNTDNSLNKNMNLVYRKDNNSDYVNIGDTPVIVATNDQSYTTSTTNNISGDWTNDTGLLLKQLGLSPAGHYTGTLTWTTSDVIGNN</sequence>
<proteinExistence type="predicted"/>
<dbReference type="Proteomes" id="UP000050929">
    <property type="component" value="Unassembled WGS sequence"/>
</dbReference>
<evidence type="ECO:0000313" key="1">
    <source>
        <dbReference type="EMBL" id="KRK64637.1"/>
    </source>
</evidence>
<keyword evidence="2" id="KW-1185">Reference proteome</keyword>
<dbReference type="RefSeq" id="WP_057765485.1">
    <property type="nucleotide sequence ID" value="NZ_AZDG01000009.1"/>
</dbReference>
<accession>A0A0R1IZ96</accession>